<dbReference type="AlphaFoldDB" id="A0A8J8XHP1"/>
<name>A0A8J8XHP1_ORYSJ</name>
<dbReference type="Proteomes" id="UP000007752">
    <property type="component" value="Chromosome 2"/>
</dbReference>
<reference evidence="2" key="1">
    <citation type="journal article" date="2005" name="PLoS Biol.">
        <title>The genomes of Oryza sativa: a history of duplications.</title>
        <authorList>
            <person name="Yu J."/>
            <person name="Wang J."/>
            <person name="Lin W."/>
            <person name="Li S."/>
            <person name="Li H."/>
            <person name="Zhou J."/>
            <person name="Ni P."/>
            <person name="Dong W."/>
            <person name="Hu S."/>
            <person name="Zeng C."/>
            <person name="Zhang J."/>
            <person name="Zhang Y."/>
            <person name="Li R."/>
            <person name="Xu Z."/>
            <person name="Li S."/>
            <person name="Li X."/>
            <person name="Zheng H."/>
            <person name="Cong L."/>
            <person name="Lin L."/>
            <person name="Yin J."/>
            <person name="Geng J."/>
            <person name="Li G."/>
            <person name="Shi J."/>
            <person name="Liu J."/>
            <person name="Lv H."/>
            <person name="Li J."/>
            <person name="Wang J."/>
            <person name="Deng Y."/>
            <person name="Ran L."/>
            <person name="Shi X."/>
            <person name="Wang X."/>
            <person name="Wu Q."/>
            <person name="Li C."/>
            <person name="Ren X."/>
            <person name="Wang J."/>
            <person name="Wang X."/>
            <person name="Li D."/>
            <person name="Liu D."/>
            <person name="Zhang X."/>
            <person name="Ji Z."/>
            <person name="Zhao W."/>
            <person name="Sun Y."/>
            <person name="Zhang Z."/>
            <person name="Bao J."/>
            <person name="Han Y."/>
            <person name="Dong L."/>
            <person name="Ji J."/>
            <person name="Chen P."/>
            <person name="Wu S."/>
            <person name="Liu J."/>
            <person name="Xiao Y."/>
            <person name="Bu D."/>
            <person name="Tan J."/>
            <person name="Yang L."/>
            <person name="Ye C."/>
            <person name="Zhang J."/>
            <person name="Xu J."/>
            <person name="Zhou Y."/>
            <person name="Yu Y."/>
            <person name="Zhang B."/>
            <person name="Zhuang S."/>
            <person name="Wei H."/>
            <person name="Liu B."/>
            <person name="Lei M."/>
            <person name="Yu H."/>
            <person name="Li Y."/>
            <person name="Xu H."/>
            <person name="Wei S."/>
            <person name="He X."/>
            <person name="Fang L."/>
            <person name="Zhang Z."/>
            <person name="Zhang Y."/>
            <person name="Huang X."/>
            <person name="Su Z."/>
            <person name="Tong W."/>
            <person name="Li J."/>
            <person name="Tong Z."/>
            <person name="Li S."/>
            <person name="Ye J."/>
            <person name="Wang L."/>
            <person name="Fang L."/>
            <person name="Lei T."/>
            <person name="Chen C."/>
            <person name="Chen H."/>
            <person name="Xu Z."/>
            <person name="Li H."/>
            <person name="Huang H."/>
            <person name="Zhang F."/>
            <person name="Xu H."/>
            <person name="Li N."/>
            <person name="Zhao C."/>
            <person name="Li S."/>
            <person name="Dong L."/>
            <person name="Huang Y."/>
            <person name="Li L."/>
            <person name="Xi Y."/>
            <person name="Qi Q."/>
            <person name="Li W."/>
            <person name="Zhang B."/>
            <person name="Hu W."/>
            <person name="Zhang Y."/>
            <person name="Tian X."/>
            <person name="Jiao Y."/>
            <person name="Liang X."/>
            <person name="Jin J."/>
            <person name="Gao L."/>
            <person name="Zheng W."/>
            <person name="Hao B."/>
            <person name="Liu S."/>
            <person name="Wang W."/>
            <person name="Yuan L."/>
            <person name="Cao M."/>
            <person name="McDermott J."/>
            <person name="Samudrala R."/>
            <person name="Wang J."/>
            <person name="Wong G.K."/>
            <person name="Yang H."/>
        </authorList>
    </citation>
    <scope>NUCLEOTIDE SEQUENCE [LARGE SCALE GENOMIC DNA]</scope>
</reference>
<gene>
    <name evidence="2" type="ORF">OsJ_08384</name>
</gene>
<protein>
    <submittedName>
        <fullName evidence="2">Uncharacterized protein</fullName>
    </submittedName>
</protein>
<feature type="region of interest" description="Disordered" evidence="1">
    <location>
        <begin position="1"/>
        <end position="95"/>
    </location>
</feature>
<reference evidence="2" key="2">
    <citation type="submission" date="2008-12" db="EMBL/GenBank/DDBJ databases">
        <title>Improved gene annotation of the rice (Oryza sativa) genomes.</title>
        <authorList>
            <person name="Wang J."/>
            <person name="Li R."/>
            <person name="Fan W."/>
            <person name="Huang Q."/>
            <person name="Zhang J."/>
            <person name="Zhou Y."/>
            <person name="Hu Y."/>
            <person name="Zi S."/>
            <person name="Li J."/>
            <person name="Ni P."/>
            <person name="Zheng H."/>
            <person name="Zhang Y."/>
            <person name="Zhao M."/>
            <person name="Hao Q."/>
            <person name="McDermott J."/>
            <person name="Samudrala R."/>
            <person name="Kristiansen K."/>
            <person name="Wong G.K.-S."/>
        </authorList>
    </citation>
    <scope>NUCLEOTIDE SEQUENCE</scope>
</reference>
<accession>A0A8J8XHP1</accession>
<feature type="region of interest" description="Disordered" evidence="1">
    <location>
        <begin position="102"/>
        <end position="121"/>
    </location>
</feature>
<proteinExistence type="predicted"/>
<sequence>MSHGERLVAQADDGPRGSDGDEWVVLPIGRPRVGRKGGAIDAKAGPAGGDTGTPSWMAPAKWQPHGESQKAPKQVVNVPPTAPTMKPTPASRPRVAFAPSSLPQNLGFEQRGSSAWGVNWV</sequence>
<evidence type="ECO:0000256" key="1">
    <source>
        <dbReference type="SAM" id="MobiDB-lite"/>
    </source>
</evidence>
<evidence type="ECO:0000313" key="2">
    <source>
        <dbReference type="EMBL" id="EEE57807.1"/>
    </source>
</evidence>
<dbReference type="EMBL" id="CM000139">
    <property type="protein sequence ID" value="EEE57807.1"/>
    <property type="molecule type" value="Genomic_DNA"/>
</dbReference>
<organism evidence="2">
    <name type="scientific">Oryza sativa subsp. japonica</name>
    <name type="common">Rice</name>
    <dbReference type="NCBI Taxonomy" id="39947"/>
    <lineage>
        <taxon>Eukaryota</taxon>
        <taxon>Viridiplantae</taxon>
        <taxon>Streptophyta</taxon>
        <taxon>Embryophyta</taxon>
        <taxon>Tracheophyta</taxon>
        <taxon>Spermatophyta</taxon>
        <taxon>Magnoliopsida</taxon>
        <taxon>Liliopsida</taxon>
        <taxon>Poales</taxon>
        <taxon>Poaceae</taxon>
        <taxon>BOP clade</taxon>
        <taxon>Oryzoideae</taxon>
        <taxon>Oryzeae</taxon>
        <taxon>Oryzinae</taxon>
        <taxon>Oryza</taxon>
        <taxon>Oryza sativa</taxon>
    </lineage>
</organism>